<dbReference type="Pfam" id="PF02214">
    <property type="entry name" value="BTB_2"/>
    <property type="match status" value="1"/>
</dbReference>
<dbReference type="Proteomes" id="UP000230066">
    <property type="component" value="Unassembled WGS sequence"/>
</dbReference>
<dbReference type="PANTHER" id="PTHR14499">
    <property type="entry name" value="POTASSIUM CHANNEL TETRAMERIZATION DOMAIN-CONTAINING"/>
    <property type="match status" value="1"/>
</dbReference>
<dbReference type="Gene3D" id="3.30.710.10">
    <property type="entry name" value="Potassium Channel Kv1.1, Chain A"/>
    <property type="match status" value="1"/>
</dbReference>
<dbReference type="InterPro" id="IPR057093">
    <property type="entry name" value="H1_KCTD8_12_16"/>
</dbReference>
<dbReference type="InterPro" id="IPR003131">
    <property type="entry name" value="T1-type_BTB"/>
</dbReference>
<dbReference type="AlphaFoldDB" id="A0A2H1CMA3"/>
<keyword evidence="1" id="KW-1003">Cell membrane</keyword>
<dbReference type="PANTHER" id="PTHR14499:SF136">
    <property type="entry name" value="GH08630P"/>
    <property type="match status" value="1"/>
</dbReference>
<dbReference type="CDD" id="cd22204">
    <property type="entry name" value="H1_KCTD12-like"/>
    <property type="match status" value="1"/>
</dbReference>
<accession>A0A2H1CMA3</accession>
<dbReference type="CDD" id="cd18316">
    <property type="entry name" value="BTB_POZ_KCTD-like"/>
    <property type="match status" value="1"/>
</dbReference>
<keyword evidence="2" id="KW-0597">Phosphoprotein</keyword>
<evidence type="ECO:0000313" key="10">
    <source>
        <dbReference type="EMBL" id="THD26051.1"/>
    </source>
</evidence>
<keyword evidence="5" id="KW-0628">Postsynaptic cell membrane</keyword>
<evidence type="ECO:0000313" key="11">
    <source>
        <dbReference type="Proteomes" id="UP000230066"/>
    </source>
</evidence>
<dbReference type="GO" id="GO:0045211">
    <property type="term" value="C:postsynaptic membrane"/>
    <property type="evidence" value="ECO:0007669"/>
    <property type="project" value="UniProtKB-SubCell"/>
</dbReference>
<dbReference type="SMART" id="SM00225">
    <property type="entry name" value="BTB"/>
    <property type="match status" value="1"/>
</dbReference>
<keyword evidence="3" id="KW-0770">Synapse</keyword>
<dbReference type="GO" id="GO:0051260">
    <property type="term" value="P:protein homooligomerization"/>
    <property type="evidence" value="ECO:0007669"/>
    <property type="project" value="InterPro"/>
</dbReference>
<sequence>MSDSILLLNVGGMHYATTVETIQHYPTSYLSRLLLSDKPLKDQSGRLFIDRDGKLFRYVLDYCRYGKSSLPTHLKELSRLKEEAIFYGLDDMICQLEDIISTDPRWNTQLSSCITIGYRGTFGSPRDGTTDLRFRKLGRILVAGQTQECRRVFGDALNVTRDPDTESPYSSRFFLKHTVLEQAFDHLYQKGYELISSCASGTSAGDTEVKFGHTEEEARWQHYNEFVFIRRRWQTE</sequence>
<name>A0A2H1CMA3_FASHE</name>
<keyword evidence="11" id="KW-1185">Reference proteome</keyword>
<dbReference type="Pfam" id="PF23110">
    <property type="entry name" value="H1_KCTD8_12_16"/>
    <property type="match status" value="1"/>
</dbReference>
<dbReference type="EMBL" id="JXXN02000883">
    <property type="protein sequence ID" value="THD26051.1"/>
    <property type="molecule type" value="Genomic_DNA"/>
</dbReference>
<evidence type="ECO:0000256" key="5">
    <source>
        <dbReference type="ARBA" id="ARBA00023257"/>
    </source>
</evidence>
<organism evidence="10 11">
    <name type="scientific">Fasciola hepatica</name>
    <name type="common">Liver fluke</name>
    <dbReference type="NCBI Taxonomy" id="6192"/>
    <lineage>
        <taxon>Eukaryota</taxon>
        <taxon>Metazoa</taxon>
        <taxon>Spiralia</taxon>
        <taxon>Lophotrochozoa</taxon>
        <taxon>Platyhelminthes</taxon>
        <taxon>Trematoda</taxon>
        <taxon>Digenea</taxon>
        <taxon>Plagiorchiida</taxon>
        <taxon>Echinostomata</taxon>
        <taxon>Echinostomatoidea</taxon>
        <taxon>Fasciolidae</taxon>
        <taxon>Fasciola</taxon>
    </lineage>
</organism>
<evidence type="ECO:0000256" key="6">
    <source>
        <dbReference type="ARBA" id="ARBA00023273"/>
    </source>
</evidence>
<evidence type="ECO:0000256" key="8">
    <source>
        <dbReference type="ARBA" id="ARBA00034111"/>
    </source>
</evidence>
<evidence type="ECO:0000256" key="2">
    <source>
        <dbReference type="ARBA" id="ARBA00022553"/>
    </source>
</evidence>
<dbReference type="InterPro" id="IPR000210">
    <property type="entry name" value="BTB/POZ_dom"/>
</dbReference>
<comment type="subcellular location">
    <subcellularLocation>
        <location evidence="7">Postsynaptic cell membrane</location>
    </subcellularLocation>
    <subcellularLocation>
        <location evidence="8">Presynaptic cell membrane</location>
    </subcellularLocation>
</comment>
<evidence type="ECO:0000256" key="4">
    <source>
        <dbReference type="ARBA" id="ARBA00023136"/>
    </source>
</evidence>
<proteinExistence type="predicted"/>
<evidence type="ECO:0000256" key="3">
    <source>
        <dbReference type="ARBA" id="ARBA00023018"/>
    </source>
</evidence>
<evidence type="ECO:0000256" key="7">
    <source>
        <dbReference type="ARBA" id="ARBA00034100"/>
    </source>
</evidence>
<keyword evidence="6" id="KW-0966">Cell projection</keyword>
<evidence type="ECO:0000256" key="1">
    <source>
        <dbReference type="ARBA" id="ARBA00022475"/>
    </source>
</evidence>
<gene>
    <name evidence="10" type="ORF">D915_003039</name>
</gene>
<reference evidence="10" key="1">
    <citation type="submission" date="2019-03" db="EMBL/GenBank/DDBJ databases">
        <title>Improved annotation for the trematode Fasciola hepatica.</title>
        <authorList>
            <person name="Choi Y.-J."/>
            <person name="Martin J."/>
            <person name="Mitreva M."/>
        </authorList>
    </citation>
    <scope>NUCLEOTIDE SEQUENCE [LARGE SCALE GENOMIC DNA]</scope>
</reference>
<keyword evidence="4" id="KW-0472">Membrane</keyword>
<dbReference type="GO" id="GO:0042734">
    <property type="term" value="C:presynaptic membrane"/>
    <property type="evidence" value="ECO:0007669"/>
    <property type="project" value="UniProtKB-SubCell"/>
</dbReference>
<dbReference type="SUPFAM" id="SSF54695">
    <property type="entry name" value="POZ domain"/>
    <property type="match status" value="1"/>
</dbReference>
<protein>
    <submittedName>
        <fullName evidence="10">BTB/POZ domain-containing protein KCTD8</fullName>
    </submittedName>
</protein>
<evidence type="ECO:0000256" key="9">
    <source>
        <dbReference type="ARBA" id="ARBA00057758"/>
    </source>
</evidence>
<dbReference type="InterPro" id="IPR011333">
    <property type="entry name" value="SKP1/BTB/POZ_sf"/>
</dbReference>
<comment type="caution">
    <text evidence="10">The sequence shown here is derived from an EMBL/GenBank/DDBJ whole genome shotgun (WGS) entry which is preliminary data.</text>
</comment>
<comment type="function">
    <text evidence="9">Auxiliary subunit of GABA-B receptors that determine the pharmacology and kinetics of the receptor response. Increases agonist potency and markedly alter the G-protein signaling of the receptors by accelerating onset and promoting desensitization.</text>
</comment>